<reference evidence="1" key="2">
    <citation type="submission" date="2022-09" db="EMBL/GenBank/DDBJ databases">
        <title>Genome-inferred correspondence between phylogeny and metabolic traits in the wild Drosophila gut microbiome.</title>
        <authorList>
            <person name="Bueno E."/>
            <person name="Blow F."/>
            <person name="Douglas A.E."/>
        </authorList>
    </citation>
    <scope>NUCLEOTIDE SEQUENCE</scope>
    <source>
        <strain evidence="1">Dm-2019-70</strain>
    </source>
</reference>
<gene>
    <name evidence="1" type="ORF">JK167_12225</name>
</gene>
<dbReference type="Proteomes" id="UP000676478">
    <property type="component" value="Unassembled WGS sequence"/>
</dbReference>
<reference evidence="1" key="1">
    <citation type="submission" date="2020-12" db="EMBL/GenBank/DDBJ databases">
        <authorList>
            <person name="Mcmullen J.G."/>
        </authorList>
    </citation>
    <scope>NUCLEOTIDE SEQUENCE</scope>
    <source>
        <strain evidence="1">Dm-2019-70</strain>
    </source>
</reference>
<dbReference type="RefSeq" id="WP_211756823.1">
    <property type="nucleotide sequence ID" value="NZ_JAERKF010000018.1"/>
</dbReference>
<name>A0AA41JUF3_LEVBR</name>
<accession>A0AA41JUF3</accession>
<sequence length="165" mass="19182">MKIKVVSLIPLRKRQILRKQVRVIYAKTIDGKVSKDDVKIIIFSEIKAFNSRDFKRQFSEAEKQKYVIGMLGLIEELTPREFTRLFPIDKRYDGNRYETKDYFSTVEYINSIGWDTNIDSAIGFLMEYMCHDTMIFTVTAMGVIECYGGTNAFENIFGVEKGREG</sequence>
<proteinExistence type="predicted"/>
<protein>
    <submittedName>
        <fullName evidence="1">Uncharacterized protein</fullName>
    </submittedName>
</protein>
<organism evidence="1 2">
    <name type="scientific">Levilactobacillus brevis</name>
    <name type="common">Lactobacillus brevis</name>
    <dbReference type="NCBI Taxonomy" id="1580"/>
    <lineage>
        <taxon>Bacteria</taxon>
        <taxon>Bacillati</taxon>
        <taxon>Bacillota</taxon>
        <taxon>Bacilli</taxon>
        <taxon>Lactobacillales</taxon>
        <taxon>Lactobacillaceae</taxon>
        <taxon>Levilactobacillus</taxon>
    </lineage>
</organism>
<evidence type="ECO:0000313" key="1">
    <source>
        <dbReference type="EMBL" id="MBS1011588.1"/>
    </source>
</evidence>
<comment type="caution">
    <text evidence="1">The sequence shown here is derived from an EMBL/GenBank/DDBJ whole genome shotgun (WGS) entry which is preliminary data.</text>
</comment>
<evidence type="ECO:0000313" key="2">
    <source>
        <dbReference type="Proteomes" id="UP000676478"/>
    </source>
</evidence>
<dbReference type="AlphaFoldDB" id="A0AA41JUF3"/>
<dbReference type="EMBL" id="JAERKF010000018">
    <property type="protein sequence ID" value="MBS1011588.1"/>
    <property type="molecule type" value="Genomic_DNA"/>
</dbReference>